<dbReference type="InterPro" id="IPR050109">
    <property type="entry name" value="HTH-type_TetR-like_transc_reg"/>
</dbReference>
<evidence type="ECO:0000256" key="3">
    <source>
        <dbReference type="ARBA" id="ARBA00023163"/>
    </source>
</evidence>
<dbReference type="PANTHER" id="PTHR30055">
    <property type="entry name" value="HTH-TYPE TRANSCRIPTIONAL REGULATOR RUTR"/>
    <property type="match status" value="1"/>
</dbReference>
<evidence type="ECO:0000259" key="5">
    <source>
        <dbReference type="PROSITE" id="PS50977"/>
    </source>
</evidence>
<name>A0ABX9SUW4_SPHMI</name>
<dbReference type="Proteomes" id="UP000276029">
    <property type="component" value="Unassembled WGS sequence"/>
</dbReference>
<keyword evidence="1" id="KW-0805">Transcription regulation</keyword>
<keyword evidence="2 4" id="KW-0238">DNA-binding</keyword>
<dbReference type="PRINTS" id="PR00455">
    <property type="entry name" value="HTHTETR"/>
</dbReference>
<dbReference type="InterPro" id="IPR009057">
    <property type="entry name" value="Homeodomain-like_sf"/>
</dbReference>
<gene>
    <name evidence="6" type="ORF">DFR51_3605</name>
</gene>
<feature type="domain" description="HTH tetR-type" evidence="5">
    <location>
        <begin position="16"/>
        <end position="76"/>
    </location>
</feature>
<dbReference type="PANTHER" id="PTHR30055:SF234">
    <property type="entry name" value="HTH-TYPE TRANSCRIPTIONAL REGULATOR BETI"/>
    <property type="match status" value="1"/>
</dbReference>
<sequence length="209" mass="23560">MYSPVLKGMIVSQVEPQGRRQLLKAGMKLFAERGFAAVGLREIAAEAGVSLGLVRTHFGSKDGLREAIDAHVLEEIRALYATVLDHSSVEALEQAVEDALDWIPRDRDALMYARMSLMERTPGSQALFDEMLAVMRQFIDNNARLGFLQPDVDREWAAIYMVFDFIGPAIIEPFAQHSLGESMYAKTMITRRNAFMTRLFTRGFLKREG</sequence>
<dbReference type="Gene3D" id="1.10.357.10">
    <property type="entry name" value="Tetracycline Repressor, domain 2"/>
    <property type="match status" value="1"/>
</dbReference>
<dbReference type="PROSITE" id="PS50977">
    <property type="entry name" value="HTH_TETR_2"/>
    <property type="match status" value="1"/>
</dbReference>
<evidence type="ECO:0000256" key="1">
    <source>
        <dbReference type="ARBA" id="ARBA00023015"/>
    </source>
</evidence>
<dbReference type="SUPFAM" id="SSF46689">
    <property type="entry name" value="Homeodomain-like"/>
    <property type="match status" value="1"/>
</dbReference>
<dbReference type="InterPro" id="IPR001647">
    <property type="entry name" value="HTH_TetR"/>
</dbReference>
<evidence type="ECO:0000313" key="6">
    <source>
        <dbReference type="EMBL" id="RKS85005.1"/>
    </source>
</evidence>
<keyword evidence="7" id="KW-1185">Reference proteome</keyword>
<reference evidence="6 7" key="1">
    <citation type="submission" date="2018-10" db="EMBL/GenBank/DDBJ databases">
        <title>Genomic Encyclopedia of Type Strains, Phase IV (KMG-IV): sequencing the most valuable type-strain genomes for metagenomic binning, comparative biology and taxonomic classification.</title>
        <authorList>
            <person name="Goeker M."/>
        </authorList>
    </citation>
    <scope>NUCLEOTIDE SEQUENCE [LARGE SCALE GENOMIC DNA]</scope>
    <source>
        <strain evidence="6 7">DSM 19791</strain>
    </source>
</reference>
<organism evidence="6 7">
    <name type="scientific">Sphingosinicella microcystinivorans</name>
    <dbReference type="NCBI Taxonomy" id="335406"/>
    <lineage>
        <taxon>Bacteria</taxon>
        <taxon>Pseudomonadati</taxon>
        <taxon>Pseudomonadota</taxon>
        <taxon>Alphaproteobacteria</taxon>
        <taxon>Sphingomonadales</taxon>
        <taxon>Sphingosinicellaceae</taxon>
        <taxon>Sphingosinicella</taxon>
    </lineage>
</organism>
<accession>A0ABX9SUW4</accession>
<proteinExistence type="predicted"/>
<dbReference type="EMBL" id="RBWX01000012">
    <property type="protein sequence ID" value="RKS85005.1"/>
    <property type="molecule type" value="Genomic_DNA"/>
</dbReference>
<keyword evidence="3" id="KW-0804">Transcription</keyword>
<dbReference type="Pfam" id="PF00440">
    <property type="entry name" value="TetR_N"/>
    <property type="match status" value="1"/>
</dbReference>
<evidence type="ECO:0000313" key="7">
    <source>
        <dbReference type="Proteomes" id="UP000276029"/>
    </source>
</evidence>
<comment type="caution">
    <text evidence="6">The sequence shown here is derived from an EMBL/GenBank/DDBJ whole genome shotgun (WGS) entry which is preliminary data.</text>
</comment>
<evidence type="ECO:0000256" key="2">
    <source>
        <dbReference type="ARBA" id="ARBA00023125"/>
    </source>
</evidence>
<evidence type="ECO:0000256" key="4">
    <source>
        <dbReference type="PROSITE-ProRule" id="PRU00335"/>
    </source>
</evidence>
<feature type="DNA-binding region" description="H-T-H motif" evidence="4">
    <location>
        <begin position="39"/>
        <end position="58"/>
    </location>
</feature>
<protein>
    <submittedName>
        <fullName evidence="6">TetR family transcriptional regulator</fullName>
    </submittedName>
</protein>